<dbReference type="EMBL" id="MGJN01000004">
    <property type="protein sequence ID" value="OGN07565.1"/>
    <property type="molecule type" value="Genomic_DNA"/>
</dbReference>
<accession>A0A1F8F345</accession>
<dbReference type="CDD" id="cd07477">
    <property type="entry name" value="Peptidases_S8_Subtilisin_subset"/>
    <property type="match status" value="1"/>
</dbReference>
<evidence type="ECO:0000256" key="1">
    <source>
        <dbReference type="ARBA" id="ARBA00011073"/>
    </source>
</evidence>
<evidence type="ECO:0000259" key="9">
    <source>
        <dbReference type="Pfam" id="PF00082"/>
    </source>
</evidence>
<dbReference type="PROSITE" id="PS00137">
    <property type="entry name" value="SUBTILASE_HIS"/>
    <property type="match status" value="1"/>
</dbReference>
<dbReference type="GO" id="GO:0006508">
    <property type="term" value="P:proteolysis"/>
    <property type="evidence" value="ECO:0007669"/>
    <property type="project" value="UniProtKB-KW"/>
</dbReference>
<evidence type="ECO:0000256" key="4">
    <source>
        <dbReference type="ARBA" id="ARBA00022825"/>
    </source>
</evidence>
<evidence type="ECO:0000256" key="7">
    <source>
        <dbReference type="SAM" id="MobiDB-lite"/>
    </source>
</evidence>
<dbReference type="Proteomes" id="UP000176834">
    <property type="component" value="Unassembled WGS sequence"/>
</dbReference>
<organism evidence="10 11">
    <name type="scientific">Candidatus Yanofskybacteria bacterium RIFCSPHIGHO2_02_FULL_38_22b</name>
    <dbReference type="NCBI Taxonomy" id="1802673"/>
    <lineage>
        <taxon>Bacteria</taxon>
        <taxon>Candidatus Yanofskyibacteriota</taxon>
    </lineage>
</organism>
<protein>
    <recommendedName>
        <fullName evidence="9">Peptidase S8/S53 domain-containing protein</fullName>
    </recommendedName>
</protein>
<keyword evidence="8" id="KW-0732">Signal</keyword>
<feature type="active site" description="Charge relay system" evidence="5">
    <location>
        <position position="191"/>
    </location>
</feature>
<dbReference type="InterPro" id="IPR022398">
    <property type="entry name" value="Peptidase_S8_His-AS"/>
</dbReference>
<evidence type="ECO:0000256" key="5">
    <source>
        <dbReference type="PROSITE-ProRule" id="PRU01240"/>
    </source>
</evidence>
<dbReference type="SUPFAM" id="SSF52743">
    <property type="entry name" value="Subtilisin-like"/>
    <property type="match status" value="1"/>
</dbReference>
<feature type="domain" description="Peptidase S8/S53" evidence="9">
    <location>
        <begin position="144"/>
        <end position="409"/>
    </location>
</feature>
<dbReference type="InterPro" id="IPR036852">
    <property type="entry name" value="Peptidase_S8/S53_dom_sf"/>
</dbReference>
<dbReference type="PROSITE" id="PS00136">
    <property type="entry name" value="SUBTILASE_ASP"/>
    <property type="match status" value="1"/>
</dbReference>
<feature type="compositionally biased region" description="Basic and acidic residues" evidence="7">
    <location>
        <begin position="95"/>
        <end position="108"/>
    </location>
</feature>
<evidence type="ECO:0000256" key="8">
    <source>
        <dbReference type="SAM" id="SignalP"/>
    </source>
</evidence>
<keyword evidence="3 5" id="KW-0378">Hydrolase</keyword>
<dbReference type="PROSITE" id="PS00138">
    <property type="entry name" value="SUBTILASE_SER"/>
    <property type="match status" value="1"/>
</dbReference>
<dbReference type="AlphaFoldDB" id="A0A1F8F345"/>
<dbReference type="GO" id="GO:0004252">
    <property type="term" value="F:serine-type endopeptidase activity"/>
    <property type="evidence" value="ECO:0007669"/>
    <property type="project" value="UniProtKB-UniRule"/>
</dbReference>
<sequence length="413" mass="43857">MNIKKIAYFLIFSLVFGFSSVAQGATDDTRYLVKSNSGFWKKSFGVRHEFKDGFTSDLTEWQLRVVKVFGVDAVPVQKIFILAENADSISAVSNDQEKDKNSETEAKPSKPTTPQTRLLPSDQLPWGIEAIYGNNPLVSITSGGKDVNIAVLDTGVFADHTDLKRRISQCKDFTAAKQPVVDGKCEDKNGHGTHVSGIILADGGSDNKGIYGVAPESNLFSYKVCGANGSCWSDDIATAIKTAADQGANIINLSLGSDTESSLIKDSISYAVSKNVLIIAAAGNDGPDAGSIDYPGANPDAVAVGAFDINFDIADWSSRGVNSTTTANVIEQGDIEFAAPGVIVESTWKDGGYVILSGTSMATPHITGLAAKLWQKDAEDPDSATRNLLKTFSGDLIPPVGEDDNSGYGFPHL</sequence>
<dbReference type="PANTHER" id="PTHR43399">
    <property type="entry name" value="SUBTILISIN-RELATED"/>
    <property type="match status" value="1"/>
</dbReference>
<evidence type="ECO:0000313" key="10">
    <source>
        <dbReference type="EMBL" id="OGN07565.1"/>
    </source>
</evidence>
<dbReference type="Gene3D" id="3.40.50.200">
    <property type="entry name" value="Peptidase S8/S53 domain"/>
    <property type="match status" value="1"/>
</dbReference>
<keyword evidence="2 5" id="KW-0645">Protease</keyword>
<feature type="chain" id="PRO_5009535413" description="Peptidase S8/S53 domain-containing protein" evidence="8">
    <location>
        <begin position="25"/>
        <end position="413"/>
    </location>
</feature>
<dbReference type="Pfam" id="PF00082">
    <property type="entry name" value="Peptidase_S8"/>
    <property type="match status" value="1"/>
</dbReference>
<feature type="region of interest" description="Disordered" evidence="7">
    <location>
        <begin position="92"/>
        <end position="119"/>
    </location>
</feature>
<dbReference type="InterPro" id="IPR051048">
    <property type="entry name" value="Peptidase_S8/S53_subtilisin"/>
</dbReference>
<feature type="active site" description="Charge relay system" evidence="5">
    <location>
        <position position="153"/>
    </location>
</feature>
<dbReference type="InterPro" id="IPR023827">
    <property type="entry name" value="Peptidase_S8_Asp-AS"/>
</dbReference>
<dbReference type="PRINTS" id="PR00723">
    <property type="entry name" value="SUBTILISIN"/>
</dbReference>
<proteinExistence type="inferred from homology"/>
<dbReference type="InterPro" id="IPR015500">
    <property type="entry name" value="Peptidase_S8_subtilisin-rel"/>
</dbReference>
<dbReference type="PROSITE" id="PS51892">
    <property type="entry name" value="SUBTILASE"/>
    <property type="match status" value="1"/>
</dbReference>
<name>A0A1F8F345_9BACT</name>
<dbReference type="InterPro" id="IPR034202">
    <property type="entry name" value="Subtilisin_Carlsberg-like"/>
</dbReference>
<dbReference type="PANTHER" id="PTHR43399:SF4">
    <property type="entry name" value="CELL WALL-ASSOCIATED PROTEASE"/>
    <property type="match status" value="1"/>
</dbReference>
<reference evidence="10 11" key="1">
    <citation type="journal article" date="2016" name="Nat. Commun.">
        <title>Thousands of microbial genomes shed light on interconnected biogeochemical processes in an aquifer system.</title>
        <authorList>
            <person name="Anantharaman K."/>
            <person name="Brown C.T."/>
            <person name="Hug L.A."/>
            <person name="Sharon I."/>
            <person name="Castelle C.J."/>
            <person name="Probst A.J."/>
            <person name="Thomas B.C."/>
            <person name="Singh A."/>
            <person name="Wilkins M.J."/>
            <person name="Karaoz U."/>
            <person name="Brodie E.L."/>
            <person name="Williams K.H."/>
            <person name="Hubbard S.S."/>
            <person name="Banfield J.F."/>
        </authorList>
    </citation>
    <scope>NUCLEOTIDE SEQUENCE [LARGE SCALE GENOMIC DNA]</scope>
</reference>
<dbReference type="InterPro" id="IPR023828">
    <property type="entry name" value="Peptidase_S8_Ser-AS"/>
</dbReference>
<feature type="signal peptide" evidence="8">
    <location>
        <begin position="1"/>
        <end position="24"/>
    </location>
</feature>
<comment type="caution">
    <text evidence="10">The sequence shown here is derived from an EMBL/GenBank/DDBJ whole genome shotgun (WGS) entry which is preliminary data.</text>
</comment>
<gene>
    <name evidence="10" type="ORF">A3B86_00525</name>
</gene>
<feature type="active site" description="Charge relay system" evidence="5">
    <location>
        <position position="360"/>
    </location>
</feature>
<dbReference type="InterPro" id="IPR000209">
    <property type="entry name" value="Peptidase_S8/S53_dom"/>
</dbReference>
<comment type="similarity">
    <text evidence="1 5 6">Belongs to the peptidase S8 family.</text>
</comment>
<evidence type="ECO:0000256" key="6">
    <source>
        <dbReference type="RuleBase" id="RU003355"/>
    </source>
</evidence>
<evidence type="ECO:0000313" key="11">
    <source>
        <dbReference type="Proteomes" id="UP000176834"/>
    </source>
</evidence>
<evidence type="ECO:0000256" key="3">
    <source>
        <dbReference type="ARBA" id="ARBA00022801"/>
    </source>
</evidence>
<keyword evidence="4 5" id="KW-0720">Serine protease</keyword>
<evidence type="ECO:0000256" key="2">
    <source>
        <dbReference type="ARBA" id="ARBA00022670"/>
    </source>
</evidence>